<dbReference type="PANTHER" id="PTHR15950:SF23">
    <property type="entry name" value="SI:CH73-52F15.5-RELATED"/>
    <property type="match status" value="1"/>
</dbReference>
<dbReference type="PANTHER" id="PTHR15950">
    <property type="entry name" value="TRANSCRIPTION COFACTOR VESTIGIAL-LIKE PROTEIN"/>
    <property type="match status" value="1"/>
</dbReference>
<dbReference type="Pfam" id="PF07545">
    <property type="entry name" value="Vg_Tdu"/>
    <property type="match status" value="1"/>
</dbReference>
<evidence type="ECO:0000256" key="4">
    <source>
        <dbReference type="ARBA" id="ARBA00023242"/>
    </source>
</evidence>
<dbReference type="InterPro" id="IPR011520">
    <property type="entry name" value="Vg_fam"/>
</dbReference>
<keyword evidence="4" id="KW-0539">Nucleus</keyword>
<name>A0A667WN38_9TELE</name>
<accession>A0A667WN38</accession>
<dbReference type="AlphaFoldDB" id="A0A667WN38"/>
<comment type="similarity">
    <text evidence="5">Belongs to the vestigial family.</text>
</comment>
<sequence>MADNTGSPVAVKVEEHSQSVIFTYFQGDIGSMVDAHFSRALSKNCKAKALAVKSKKSRKPVKLGKCTQSTFYDLP</sequence>
<dbReference type="Proteomes" id="UP000472263">
    <property type="component" value="Chromosome 10"/>
</dbReference>
<dbReference type="GO" id="GO:0005634">
    <property type="term" value="C:nucleus"/>
    <property type="evidence" value="ECO:0007669"/>
    <property type="project" value="UniProtKB-SubCell"/>
</dbReference>
<reference evidence="6" key="1">
    <citation type="submission" date="2019-06" db="EMBL/GenBank/DDBJ databases">
        <authorList>
            <consortium name="Wellcome Sanger Institute Data Sharing"/>
        </authorList>
    </citation>
    <scope>NUCLEOTIDE SEQUENCE [LARGE SCALE GENOMIC DNA]</scope>
</reference>
<evidence type="ECO:0000256" key="3">
    <source>
        <dbReference type="ARBA" id="ARBA00023163"/>
    </source>
</evidence>
<evidence type="ECO:0000256" key="1">
    <source>
        <dbReference type="ARBA" id="ARBA00004123"/>
    </source>
</evidence>
<dbReference type="Ensembl" id="ENSMMDT00005003406.1">
    <property type="protein sequence ID" value="ENSMMDP00005003332.1"/>
    <property type="gene ID" value="ENSMMDG00005001874.1"/>
</dbReference>
<reference evidence="6" key="3">
    <citation type="submission" date="2025-09" db="UniProtKB">
        <authorList>
            <consortium name="Ensembl"/>
        </authorList>
    </citation>
    <scope>IDENTIFICATION</scope>
</reference>
<keyword evidence="2" id="KW-0805">Transcription regulation</keyword>
<evidence type="ECO:0000313" key="7">
    <source>
        <dbReference type="Proteomes" id="UP000472263"/>
    </source>
</evidence>
<evidence type="ECO:0000256" key="2">
    <source>
        <dbReference type="ARBA" id="ARBA00023015"/>
    </source>
</evidence>
<comment type="subcellular location">
    <subcellularLocation>
        <location evidence="1">Nucleus</location>
    </subcellularLocation>
</comment>
<proteinExistence type="inferred from homology"/>
<keyword evidence="3" id="KW-0804">Transcription</keyword>
<evidence type="ECO:0000256" key="5">
    <source>
        <dbReference type="ARBA" id="ARBA00025784"/>
    </source>
</evidence>
<dbReference type="GO" id="GO:0006355">
    <property type="term" value="P:regulation of DNA-templated transcription"/>
    <property type="evidence" value="ECO:0007669"/>
    <property type="project" value="InterPro"/>
</dbReference>
<keyword evidence="7" id="KW-1185">Reference proteome</keyword>
<reference evidence="6" key="2">
    <citation type="submission" date="2025-08" db="UniProtKB">
        <authorList>
            <consortium name="Ensembl"/>
        </authorList>
    </citation>
    <scope>IDENTIFICATION</scope>
</reference>
<dbReference type="GeneTree" id="ENSGT00940000174529"/>
<dbReference type="InParanoid" id="A0A667WN38"/>
<organism evidence="6 7">
    <name type="scientific">Myripristis murdjan</name>
    <name type="common">pinecone soldierfish</name>
    <dbReference type="NCBI Taxonomy" id="586833"/>
    <lineage>
        <taxon>Eukaryota</taxon>
        <taxon>Metazoa</taxon>
        <taxon>Chordata</taxon>
        <taxon>Craniata</taxon>
        <taxon>Vertebrata</taxon>
        <taxon>Euteleostomi</taxon>
        <taxon>Actinopterygii</taxon>
        <taxon>Neopterygii</taxon>
        <taxon>Teleostei</taxon>
        <taxon>Neoteleostei</taxon>
        <taxon>Acanthomorphata</taxon>
        <taxon>Holocentriformes</taxon>
        <taxon>Holocentridae</taxon>
        <taxon>Myripristis</taxon>
    </lineage>
</organism>
<protein>
    <submittedName>
        <fullName evidence="6">Uncharacterized protein</fullName>
    </submittedName>
</protein>
<evidence type="ECO:0000313" key="6">
    <source>
        <dbReference type="Ensembl" id="ENSMMDP00005003332.1"/>
    </source>
</evidence>